<accession>A0ABR1L0B5</accession>
<sequence length="721" mass="79747">MHYLKKPPPTPVCAPPPRSRPLRPLSNNEVLALWTQASYLFHHLNWTSSALLVARILRRTWDDDTSHILRAKLWANLGIVRFHLGDYSLALEAIEEALDEVSVSMGLKPGVVDDEDVRGGVAVRIRPGRVRSATTTFSDFIRAGAASFRSPGRRSKSEQNATAVLEPQGADRVQNEEEMTPPRRVGKAATVANSITTMGRFIRAGAVWSVGNSSISGRGRIGAGKGDRKTTRNMSFRATQATPYEGPEANSLRNAEGTGPAATTTEAGKTRVWRFQARSGQTRSRQKSAKEKRRATPCPPRPLTPLQAPLPFPPETPLLFFLAGLVAYHLPTTPRSPINYFRVAHAYFKRCLGALSLLSHATTARAPGDQHPMPSIADLVAHYDADNDDETNDYEYAGEYVDEVLEDEQEDEQATSFDFSPYGFAFVLSRRSIITNALTCDYEAECVEGRGTLVVASLWDQSIAKLSADEQRMFRCGSASQKEILNEIVAKVEKPQDRCLRRRWVAKDFKGRDIVICDVCAKLISSVKSFLLVVDIAVQYDPTHAALPWAGIRFLLQLCVNSTEAFDAMIEGLEKASDVIARCTIMESLYLPAVSDAQKSFENQLSKLYGRFLADTTRRQVLEDALKSISEGDLKVKYQRELIDAERTLATLTIAESNKGLFGTISVKVDEVQGMATQKALQQALKDLEAPFIRMESQVGQLHSALEEHLRGVAFSNGFLL</sequence>
<keyword evidence="5" id="KW-1185">Reference proteome</keyword>
<feature type="region of interest" description="Disordered" evidence="2">
    <location>
        <begin position="244"/>
        <end position="309"/>
    </location>
</feature>
<feature type="compositionally biased region" description="Basic residues" evidence="2">
    <location>
        <begin position="284"/>
        <end position="295"/>
    </location>
</feature>
<feature type="domain" description="DUF7708" evidence="3">
    <location>
        <begin position="521"/>
        <end position="590"/>
    </location>
</feature>
<protein>
    <recommendedName>
        <fullName evidence="3">DUF7708 domain-containing protein</fullName>
    </recommendedName>
</protein>
<feature type="compositionally biased region" description="Pro residues" evidence="2">
    <location>
        <begin position="297"/>
        <end position="309"/>
    </location>
</feature>
<dbReference type="EMBL" id="JBBPHU010000001">
    <property type="protein sequence ID" value="KAK7523859.1"/>
    <property type="molecule type" value="Genomic_DNA"/>
</dbReference>
<comment type="caution">
    <text evidence="4">The sequence shown here is derived from an EMBL/GenBank/DDBJ whole genome shotgun (WGS) entry which is preliminary data.</text>
</comment>
<organism evidence="4 5">
    <name type="scientific">Phyllosticta citriasiana</name>
    <dbReference type="NCBI Taxonomy" id="595635"/>
    <lineage>
        <taxon>Eukaryota</taxon>
        <taxon>Fungi</taxon>
        <taxon>Dikarya</taxon>
        <taxon>Ascomycota</taxon>
        <taxon>Pezizomycotina</taxon>
        <taxon>Dothideomycetes</taxon>
        <taxon>Dothideomycetes incertae sedis</taxon>
        <taxon>Botryosphaeriales</taxon>
        <taxon>Phyllostictaceae</taxon>
        <taxon>Phyllosticta</taxon>
    </lineage>
</organism>
<keyword evidence="1" id="KW-0802">TPR repeat</keyword>
<proteinExistence type="predicted"/>
<name>A0ABR1L0B5_9PEZI</name>
<feature type="compositionally biased region" description="Low complexity" evidence="2">
    <location>
        <begin position="255"/>
        <end position="267"/>
    </location>
</feature>
<evidence type="ECO:0000256" key="2">
    <source>
        <dbReference type="SAM" id="MobiDB-lite"/>
    </source>
</evidence>
<dbReference type="InterPro" id="IPR019734">
    <property type="entry name" value="TPR_rpt"/>
</dbReference>
<feature type="repeat" description="TPR" evidence="1">
    <location>
        <begin position="71"/>
        <end position="104"/>
    </location>
</feature>
<dbReference type="Pfam" id="PF24809">
    <property type="entry name" value="DUF7708"/>
    <property type="match status" value="1"/>
</dbReference>
<gene>
    <name evidence="4" type="ORF">IWZ03DRAFT_428560</name>
</gene>
<evidence type="ECO:0000313" key="4">
    <source>
        <dbReference type="EMBL" id="KAK7523859.1"/>
    </source>
</evidence>
<dbReference type="SUPFAM" id="SSF48452">
    <property type="entry name" value="TPR-like"/>
    <property type="match status" value="1"/>
</dbReference>
<dbReference type="Proteomes" id="UP001363622">
    <property type="component" value="Unassembled WGS sequence"/>
</dbReference>
<evidence type="ECO:0000256" key="1">
    <source>
        <dbReference type="PROSITE-ProRule" id="PRU00339"/>
    </source>
</evidence>
<dbReference type="InterPro" id="IPR056125">
    <property type="entry name" value="DUF7708"/>
</dbReference>
<evidence type="ECO:0000259" key="3">
    <source>
        <dbReference type="Pfam" id="PF24809"/>
    </source>
</evidence>
<dbReference type="PROSITE" id="PS50005">
    <property type="entry name" value="TPR"/>
    <property type="match status" value="1"/>
</dbReference>
<dbReference type="InterPro" id="IPR011990">
    <property type="entry name" value="TPR-like_helical_dom_sf"/>
</dbReference>
<evidence type="ECO:0000313" key="5">
    <source>
        <dbReference type="Proteomes" id="UP001363622"/>
    </source>
</evidence>
<reference evidence="4 5" key="1">
    <citation type="submission" date="2024-04" db="EMBL/GenBank/DDBJ databases">
        <title>Phyllosticta paracitricarpa is synonymous to the EU quarantine fungus P. citricarpa based on phylogenomic analyses.</title>
        <authorList>
            <consortium name="Lawrence Berkeley National Laboratory"/>
            <person name="Van Ingen-Buijs V.A."/>
            <person name="Van Westerhoven A.C."/>
            <person name="Haridas S."/>
            <person name="Skiadas P."/>
            <person name="Martin F."/>
            <person name="Groenewald J.Z."/>
            <person name="Crous P.W."/>
            <person name="Seidl M.F."/>
        </authorList>
    </citation>
    <scope>NUCLEOTIDE SEQUENCE [LARGE SCALE GENOMIC DNA]</scope>
    <source>
        <strain evidence="4 5">CBS 123371</strain>
    </source>
</reference>
<feature type="region of interest" description="Disordered" evidence="2">
    <location>
        <begin position="148"/>
        <end position="184"/>
    </location>
</feature>